<evidence type="ECO:0000256" key="6">
    <source>
        <dbReference type="ARBA" id="ARBA00022840"/>
    </source>
</evidence>
<evidence type="ECO:0000256" key="10">
    <source>
        <dbReference type="SAM" id="Phobius"/>
    </source>
</evidence>
<evidence type="ECO:0000256" key="9">
    <source>
        <dbReference type="SAM" id="Coils"/>
    </source>
</evidence>
<dbReference type="CDD" id="cd05387">
    <property type="entry name" value="BY-kinase"/>
    <property type="match status" value="1"/>
</dbReference>
<keyword evidence="10" id="KW-1133">Transmembrane helix</keyword>
<dbReference type="SUPFAM" id="SSF52540">
    <property type="entry name" value="P-loop containing nucleoside triphosphate hydrolases"/>
    <property type="match status" value="1"/>
</dbReference>
<feature type="domain" description="AAA" evidence="11">
    <location>
        <begin position="593"/>
        <end position="741"/>
    </location>
</feature>
<feature type="transmembrane region" description="Helical" evidence="10">
    <location>
        <begin position="503"/>
        <end position="527"/>
    </location>
</feature>
<evidence type="ECO:0000256" key="3">
    <source>
        <dbReference type="ARBA" id="ARBA00022679"/>
    </source>
</evidence>
<dbReference type="GO" id="GO:0004715">
    <property type="term" value="F:non-membrane spanning protein tyrosine kinase activity"/>
    <property type="evidence" value="ECO:0007669"/>
    <property type="project" value="UniProtKB-EC"/>
</dbReference>
<evidence type="ECO:0000313" key="13">
    <source>
        <dbReference type="Proteomes" id="UP001172082"/>
    </source>
</evidence>
<feature type="coiled-coil region" evidence="9">
    <location>
        <begin position="397"/>
        <end position="439"/>
    </location>
</feature>
<evidence type="ECO:0000256" key="7">
    <source>
        <dbReference type="ARBA" id="ARBA00023137"/>
    </source>
</evidence>
<evidence type="ECO:0000256" key="4">
    <source>
        <dbReference type="ARBA" id="ARBA00022741"/>
    </source>
</evidence>
<dbReference type="Proteomes" id="UP001172082">
    <property type="component" value="Unassembled WGS sequence"/>
</dbReference>
<dbReference type="PANTHER" id="PTHR32309">
    <property type="entry name" value="TYROSINE-PROTEIN KINASE"/>
    <property type="match status" value="1"/>
</dbReference>
<feature type="transmembrane region" description="Helical" evidence="10">
    <location>
        <begin position="39"/>
        <end position="57"/>
    </location>
</feature>
<keyword evidence="9" id="KW-0175">Coiled coil</keyword>
<evidence type="ECO:0000256" key="8">
    <source>
        <dbReference type="ARBA" id="ARBA00051245"/>
    </source>
</evidence>
<keyword evidence="10" id="KW-0472">Membrane</keyword>
<gene>
    <name evidence="12" type="ORF">QQ008_20960</name>
</gene>
<dbReference type="RefSeq" id="WP_346753899.1">
    <property type="nucleotide sequence ID" value="NZ_JAUJEA010000009.1"/>
</dbReference>
<dbReference type="EC" id="2.7.10.2" evidence="2"/>
<dbReference type="NCBIfam" id="TIGR01007">
    <property type="entry name" value="eps_fam"/>
    <property type="match status" value="1"/>
</dbReference>
<evidence type="ECO:0000256" key="2">
    <source>
        <dbReference type="ARBA" id="ARBA00011903"/>
    </source>
</evidence>
<comment type="catalytic activity">
    <reaction evidence="8">
        <text>L-tyrosyl-[protein] + ATP = O-phospho-L-tyrosyl-[protein] + ADP + H(+)</text>
        <dbReference type="Rhea" id="RHEA:10596"/>
        <dbReference type="Rhea" id="RHEA-COMP:10136"/>
        <dbReference type="Rhea" id="RHEA-COMP:20101"/>
        <dbReference type="ChEBI" id="CHEBI:15378"/>
        <dbReference type="ChEBI" id="CHEBI:30616"/>
        <dbReference type="ChEBI" id="CHEBI:46858"/>
        <dbReference type="ChEBI" id="CHEBI:61978"/>
        <dbReference type="ChEBI" id="CHEBI:456216"/>
        <dbReference type="EC" id="2.7.10.2"/>
    </reaction>
</comment>
<keyword evidence="10" id="KW-0812">Transmembrane</keyword>
<evidence type="ECO:0000313" key="12">
    <source>
        <dbReference type="EMBL" id="MDN5203875.1"/>
    </source>
</evidence>
<keyword evidence="7" id="KW-0829">Tyrosine-protein kinase</keyword>
<comment type="similarity">
    <text evidence="1">Belongs to the CpsD/CapB family.</text>
</comment>
<evidence type="ECO:0000256" key="5">
    <source>
        <dbReference type="ARBA" id="ARBA00022777"/>
    </source>
</evidence>
<dbReference type="Gene3D" id="3.40.50.300">
    <property type="entry name" value="P-loop containing nucleotide triphosphate hydrolases"/>
    <property type="match status" value="1"/>
</dbReference>
<name>A0ABT8KSY6_9BACT</name>
<comment type="caution">
    <text evidence="12">The sequence shown here is derived from an EMBL/GenBank/DDBJ whole genome shotgun (WGS) entry which is preliminary data.</text>
</comment>
<dbReference type="Pfam" id="PF13614">
    <property type="entry name" value="AAA_31"/>
    <property type="match status" value="1"/>
</dbReference>
<dbReference type="PANTHER" id="PTHR32309:SF13">
    <property type="entry name" value="FERRIC ENTEROBACTIN TRANSPORT PROTEIN FEPE"/>
    <property type="match status" value="1"/>
</dbReference>
<dbReference type="InterPro" id="IPR025669">
    <property type="entry name" value="AAA_dom"/>
</dbReference>
<dbReference type="InterPro" id="IPR050445">
    <property type="entry name" value="Bact_polysacc_biosynth/exp"/>
</dbReference>
<accession>A0ABT8KSY6</accession>
<proteinExistence type="inferred from homology"/>
<sequence>MINRFYDIEPNGEMDQEESSNPFDIIDFDKVRSVLRRSIPWIILICIATNTTAYLFLRWTPELFESYSELKLEVKNEASLFGFNSFNDKGNQNFNTISGEIELLKSRLFLEKVIEVVELDISYYFYGNILVNERYKNSPFKVDYALKSNSVLDIPFDIEITNSRSFRLTYSLGGNEISDVYNFDEKIDTDYFTFKISLTRFYEENVANGKYYFTINSSRALNHYLSSNLDVTPINFQANTIRISFSDHNKYKARDLVNAIDTIYLNYTQEEKTKENKQKIDFINEQIKQTREKLEADENFFESFAIENQTTNVDEDLRRTLTYKRALDSQRLAIKQRIVKLDQITSKIDELDTIISTSEMPLIDIPTDIKATLNELNQLLIDKNRVLSTYNENTSAYRRIRKQVDFLKQKAINLIRNYKNEYNEELDRITNRIIDLERMFRQLPSKGTEFSKRQRAFSLQEQNYLELLQKKTEFEIAEAGTKPDFVILSSASLPHQSIYPNRWIIYGIGAVAGLILSLIFVGIRYLMHNTISSQHELEKLTPAPILGIVPFYKEAEMPENNLVIDKNPKAGISEAFRSIRTNMQFLKAGKNKKVICVTSTISNEGKTFVSVNLGAIIALSNQKVILVDMDMRNPNIHGAFSQENINKGVSTILISKNTVQECIRRTSIENLDFMAAGPKPPNPAELILGEAFDQFLEELKASYDVVILDTPPVGLVTDGVLMMKKSDLPIYVLRADYSRKSFVNNINRLVKVNKFKNISIILNSFRSSRNQAYGYGYGYGYSYKYNYGDGYYGETVKKKLLDSRLFNLFSKK</sequence>
<dbReference type="InterPro" id="IPR027417">
    <property type="entry name" value="P-loop_NTPase"/>
</dbReference>
<keyword evidence="3 12" id="KW-0808">Transferase</keyword>
<evidence type="ECO:0000256" key="1">
    <source>
        <dbReference type="ARBA" id="ARBA00007316"/>
    </source>
</evidence>
<evidence type="ECO:0000259" key="11">
    <source>
        <dbReference type="Pfam" id="PF13614"/>
    </source>
</evidence>
<dbReference type="InterPro" id="IPR005702">
    <property type="entry name" value="Wzc-like_C"/>
</dbReference>
<protein>
    <recommendedName>
        <fullName evidence="2">non-specific protein-tyrosine kinase</fullName>
        <ecNumber evidence="2">2.7.10.2</ecNumber>
    </recommendedName>
</protein>
<keyword evidence="4" id="KW-0547">Nucleotide-binding</keyword>
<reference evidence="12" key="1">
    <citation type="submission" date="2023-06" db="EMBL/GenBank/DDBJ databases">
        <title>Genomic of Parafulvivirga corallium.</title>
        <authorList>
            <person name="Wang G."/>
        </authorList>
    </citation>
    <scope>NUCLEOTIDE SEQUENCE</scope>
    <source>
        <strain evidence="12">BMA10</strain>
    </source>
</reference>
<keyword evidence="13" id="KW-1185">Reference proteome</keyword>
<keyword evidence="6" id="KW-0067">ATP-binding</keyword>
<keyword evidence="5" id="KW-0418">Kinase</keyword>
<dbReference type="EMBL" id="JAUJEA010000009">
    <property type="protein sequence ID" value="MDN5203875.1"/>
    <property type="molecule type" value="Genomic_DNA"/>
</dbReference>
<organism evidence="12 13">
    <name type="scientific">Splendidivirga corallicola</name>
    <dbReference type="NCBI Taxonomy" id="3051826"/>
    <lineage>
        <taxon>Bacteria</taxon>
        <taxon>Pseudomonadati</taxon>
        <taxon>Bacteroidota</taxon>
        <taxon>Cytophagia</taxon>
        <taxon>Cytophagales</taxon>
        <taxon>Splendidivirgaceae</taxon>
        <taxon>Splendidivirga</taxon>
    </lineage>
</organism>